<dbReference type="GO" id="GO:0005829">
    <property type="term" value="C:cytosol"/>
    <property type="evidence" value="ECO:0007669"/>
    <property type="project" value="TreeGrafter"/>
</dbReference>
<comment type="caution">
    <text evidence="5">The sequence shown here is derived from an EMBL/GenBank/DDBJ whole genome shotgun (WGS) entry which is preliminary data.</text>
</comment>
<dbReference type="Pfam" id="PF03938">
    <property type="entry name" value="OmpH"/>
    <property type="match status" value="1"/>
</dbReference>
<organism evidence="5 6">
    <name type="scientific">Thiospirillum jenense</name>
    <dbReference type="NCBI Taxonomy" id="1653858"/>
    <lineage>
        <taxon>Bacteria</taxon>
        <taxon>Pseudomonadati</taxon>
        <taxon>Pseudomonadota</taxon>
        <taxon>Gammaproteobacteria</taxon>
        <taxon>Chromatiales</taxon>
        <taxon>Chromatiaceae</taxon>
        <taxon>Thiospirillum</taxon>
    </lineage>
</organism>
<dbReference type="InterPro" id="IPR024930">
    <property type="entry name" value="Skp_dom_sf"/>
</dbReference>
<dbReference type="EMBL" id="JABVCQ010000003">
    <property type="protein sequence ID" value="MBB1124938.1"/>
    <property type="molecule type" value="Genomic_DNA"/>
</dbReference>
<dbReference type="RefSeq" id="WP_182582051.1">
    <property type="nucleotide sequence ID" value="NZ_JABVCQ010000003.1"/>
</dbReference>
<keyword evidence="6" id="KW-1185">Reference proteome</keyword>
<dbReference type="PANTHER" id="PTHR35089:SF1">
    <property type="entry name" value="CHAPERONE PROTEIN SKP"/>
    <property type="match status" value="1"/>
</dbReference>
<dbReference type="PANTHER" id="PTHR35089">
    <property type="entry name" value="CHAPERONE PROTEIN SKP"/>
    <property type="match status" value="1"/>
</dbReference>
<keyword evidence="4" id="KW-1133">Transmembrane helix</keyword>
<feature type="coiled-coil region" evidence="3">
    <location>
        <begin position="152"/>
        <end position="186"/>
    </location>
</feature>
<name>A0A839HCE4_9GAMM</name>
<keyword evidence="4" id="KW-0472">Membrane</keyword>
<comment type="similarity">
    <text evidence="1">Belongs to the Skp family.</text>
</comment>
<proteinExistence type="inferred from homology"/>
<evidence type="ECO:0000256" key="1">
    <source>
        <dbReference type="ARBA" id="ARBA00009091"/>
    </source>
</evidence>
<dbReference type="Proteomes" id="UP000548632">
    <property type="component" value="Unassembled WGS sequence"/>
</dbReference>
<dbReference type="AlphaFoldDB" id="A0A839HCE4"/>
<accession>A0A839HCE4</accession>
<dbReference type="Gene3D" id="3.30.910.20">
    <property type="entry name" value="Skp domain"/>
    <property type="match status" value="1"/>
</dbReference>
<dbReference type="InterPro" id="IPR005632">
    <property type="entry name" value="Chaperone_Skp"/>
</dbReference>
<dbReference type="GO" id="GO:0051082">
    <property type="term" value="F:unfolded protein binding"/>
    <property type="evidence" value="ECO:0007669"/>
    <property type="project" value="InterPro"/>
</dbReference>
<feature type="transmembrane region" description="Helical" evidence="4">
    <location>
        <begin position="71"/>
        <end position="88"/>
    </location>
</feature>
<dbReference type="SUPFAM" id="SSF111384">
    <property type="entry name" value="OmpH-like"/>
    <property type="match status" value="1"/>
</dbReference>
<keyword evidence="3" id="KW-0175">Coiled coil</keyword>
<gene>
    <name evidence="5" type="ORF">HUK38_01660</name>
</gene>
<evidence type="ECO:0000256" key="3">
    <source>
        <dbReference type="SAM" id="Coils"/>
    </source>
</evidence>
<keyword evidence="4" id="KW-0812">Transmembrane</keyword>
<dbReference type="GO" id="GO:0050821">
    <property type="term" value="P:protein stabilization"/>
    <property type="evidence" value="ECO:0007669"/>
    <property type="project" value="TreeGrafter"/>
</dbReference>
<evidence type="ECO:0000256" key="4">
    <source>
        <dbReference type="SAM" id="Phobius"/>
    </source>
</evidence>
<dbReference type="SMART" id="SM00935">
    <property type="entry name" value="OmpH"/>
    <property type="match status" value="1"/>
</dbReference>
<evidence type="ECO:0000256" key="2">
    <source>
        <dbReference type="ARBA" id="ARBA00022729"/>
    </source>
</evidence>
<evidence type="ECO:0000313" key="5">
    <source>
        <dbReference type="EMBL" id="MBB1124938.1"/>
    </source>
</evidence>
<protein>
    <submittedName>
        <fullName evidence="5">OmpH family outer membrane protein</fullName>
    </submittedName>
</protein>
<keyword evidence="2" id="KW-0732">Signal</keyword>
<evidence type="ECO:0000313" key="6">
    <source>
        <dbReference type="Proteomes" id="UP000548632"/>
    </source>
</evidence>
<sequence>MNEAANANQKLATLLIGMRPLGGWQCNFPPRFHANMGIINDAVVCIKNADQRCLSFAIHVKLTLENSMKRLITSVCVTLSILLSLAAVNNAAAAELGSVDMARVLKESQLGKDAEARLEARFSEKTKPFAEEEQEIRGLQQALARDKPLMSQAQAEKKEAEIQTRIKKFEKDFAALQRELMQAQQEEGRKILVPARDAVGIVAKKKKLLAVYESSQSNMLYLSSQIDITDAVIAQINGSAKTKSKSTD</sequence>
<reference evidence="5 6" key="1">
    <citation type="journal article" date="2020" name="Arch. Microbiol.">
        <title>The genome sequence of the giant phototrophic gammaproteobacterium Thiospirillum jenense gives insight into its physiological properties and phylogenetic relationships.</title>
        <authorList>
            <person name="Imhoff J.F."/>
            <person name="Meyer T.E."/>
            <person name="Kyndt J.A."/>
        </authorList>
    </citation>
    <scope>NUCLEOTIDE SEQUENCE [LARGE SCALE GENOMIC DNA]</scope>
    <source>
        <strain evidence="5 6">DSM 216</strain>
    </source>
</reference>